<name>A0A650EUY3_9CAUD</name>
<organism evidence="2 3">
    <name type="scientific">Lactococcus phage CHPC964</name>
    <dbReference type="NCBI Taxonomy" id="2675256"/>
    <lineage>
        <taxon>Viruses</taxon>
        <taxon>Duplodnaviria</taxon>
        <taxon>Heunggongvirae</taxon>
        <taxon>Uroviricota</taxon>
        <taxon>Caudoviricetes</taxon>
        <taxon>Skunavirus</taxon>
        <taxon>Skunavirus CHPC964</taxon>
    </lineage>
</organism>
<keyword evidence="1" id="KW-0812">Transmembrane</keyword>
<reference evidence="2 3" key="1">
    <citation type="submission" date="2019-11" db="EMBL/GenBank/DDBJ databases">
        <title>Genome Sequences of 31 Lactococcus lactis Bacteriophages Isolated from Foods.</title>
        <authorList>
            <person name="Marcelli B."/>
            <person name="de Jong A."/>
            <person name="Kuipers O.P."/>
        </authorList>
    </citation>
    <scope>NUCLEOTIDE SEQUENCE [LARGE SCALE GENOMIC DNA]</scope>
</reference>
<evidence type="ECO:0000313" key="3">
    <source>
        <dbReference type="Proteomes" id="UP000426622"/>
    </source>
</evidence>
<keyword evidence="1" id="KW-1133">Transmembrane helix</keyword>
<gene>
    <name evidence="2" type="ORF">CHPC964_000993</name>
</gene>
<dbReference type="Proteomes" id="UP000426622">
    <property type="component" value="Segment"/>
</dbReference>
<proteinExistence type="predicted"/>
<feature type="transmembrane region" description="Helical" evidence="1">
    <location>
        <begin position="6"/>
        <end position="30"/>
    </location>
</feature>
<protein>
    <submittedName>
        <fullName evidence="2">Uncharacterized protein</fullName>
    </submittedName>
</protein>
<keyword evidence="1" id="KW-0472">Membrane</keyword>
<dbReference type="EMBL" id="MN689524">
    <property type="protein sequence ID" value="QGT53331.1"/>
    <property type="molecule type" value="Genomic_DNA"/>
</dbReference>
<sequence>MSIESVVSKIIIIALVGIGLYAFFALVDLIKTKGSK</sequence>
<evidence type="ECO:0000256" key="1">
    <source>
        <dbReference type="SAM" id="Phobius"/>
    </source>
</evidence>
<evidence type="ECO:0000313" key="2">
    <source>
        <dbReference type="EMBL" id="QGT53331.1"/>
    </source>
</evidence>
<keyword evidence="3" id="KW-1185">Reference proteome</keyword>
<accession>A0A650EUY3</accession>